<evidence type="ECO:0000256" key="6">
    <source>
        <dbReference type="ARBA" id="ARBA00022723"/>
    </source>
</evidence>
<keyword evidence="14" id="KW-1133">Transmembrane helix</keyword>
<organism evidence="16 17">
    <name type="scientific">Cardiosporidium cionae</name>
    <dbReference type="NCBI Taxonomy" id="476202"/>
    <lineage>
        <taxon>Eukaryota</taxon>
        <taxon>Sar</taxon>
        <taxon>Alveolata</taxon>
        <taxon>Apicomplexa</taxon>
        <taxon>Aconoidasida</taxon>
        <taxon>Nephromycida</taxon>
        <taxon>Cardiosporidium</taxon>
    </lineage>
</organism>
<evidence type="ECO:0000256" key="10">
    <source>
        <dbReference type="ARBA" id="ARBA00022840"/>
    </source>
</evidence>
<dbReference type="HAMAP" id="MF_01458">
    <property type="entry name" value="FtsH"/>
    <property type="match status" value="1"/>
</dbReference>
<dbReference type="PANTHER" id="PTHR23076:SF97">
    <property type="entry name" value="ATP-DEPENDENT ZINC METALLOPROTEASE YME1L1"/>
    <property type="match status" value="1"/>
</dbReference>
<keyword evidence="5" id="KW-0645">Protease</keyword>
<dbReference type="NCBIfam" id="TIGR01241">
    <property type="entry name" value="FtsH_fam"/>
    <property type="match status" value="1"/>
</dbReference>
<comment type="similarity">
    <text evidence="3">In the C-terminal section; belongs to the peptidase M41 family.</text>
</comment>
<accession>A0ABQ7JB43</accession>
<comment type="similarity">
    <text evidence="4">In the N-terminal section; belongs to the AAA ATPase family.</text>
</comment>
<keyword evidence="14" id="KW-0812">Transmembrane</keyword>
<dbReference type="Gene3D" id="1.10.8.60">
    <property type="match status" value="1"/>
</dbReference>
<dbReference type="SUPFAM" id="SSF140990">
    <property type="entry name" value="FtsH protease domain-like"/>
    <property type="match status" value="1"/>
</dbReference>
<feature type="domain" description="AAA+ ATPase" evidence="15">
    <location>
        <begin position="169"/>
        <end position="309"/>
    </location>
</feature>
<dbReference type="InterPro" id="IPR041569">
    <property type="entry name" value="AAA_lid_3"/>
</dbReference>
<evidence type="ECO:0000256" key="8">
    <source>
        <dbReference type="ARBA" id="ARBA00022801"/>
    </source>
</evidence>
<dbReference type="Proteomes" id="UP000823046">
    <property type="component" value="Unassembled WGS sequence"/>
</dbReference>
<dbReference type="InterPro" id="IPR003960">
    <property type="entry name" value="ATPase_AAA_CS"/>
</dbReference>
<dbReference type="SUPFAM" id="SSF52540">
    <property type="entry name" value="P-loop containing nucleoside triphosphate hydrolases"/>
    <property type="match status" value="1"/>
</dbReference>
<dbReference type="InterPro" id="IPR027417">
    <property type="entry name" value="P-loop_NTPase"/>
</dbReference>
<dbReference type="Gene3D" id="3.40.50.300">
    <property type="entry name" value="P-loop containing nucleotide triphosphate hydrolases"/>
    <property type="match status" value="1"/>
</dbReference>
<dbReference type="Pfam" id="PF17862">
    <property type="entry name" value="AAA_lid_3"/>
    <property type="match status" value="1"/>
</dbReference>
<evidence type="ECO:0000256" key="13">
    <source>
        <dbReference type="RuleBase" id="RU003651"/>
    </source>
</evidence>
<keyword evidence="12 14" id="KW-0472">Membrane</keyword>
<evidence type="ECO:0000256" key="2">
    <source>
        <dbReference type="ARBA" id="ARBA00004370"/>
    </source>
</evidence>
<proteinExistence type="inferred from homology"/>
<keyword evidence="10 13" id="KW-0067">ATP-binding</keyword>
<feature type="transmembrane region" description="Helical" evidence="14">
    <location>
        <begin position="71"/>
        <end position="92"/>
    </location>
</feature>
<evidence type="ECO:0000256" key="12">
    <source>
        <dbReference type="ARBA" id="ARBA00023136"/>
    </source>
</evidence>
<dbReference type="InterPro" id="IPR000642">
    <property type="entry name" value="Peptidase_M41"/>
</dbReference>
<evidence type="ECO:0000256" key="11">
    <source>
        <dbReference type="ARBA" id="ARBA00023049"/>
    </source>
</evidence>
<keyword evidence="7 13" id="KW-0547">Nucleotide-binding</keyword>
<reference evidence="16 17" key="1">
    <citation type="journal article" date="2020" name="bioRxiv">
        <title>Metabolic contributions of an alphaproteobacterial endosymbiont in the apicomplexan Cardiosporidium cionae.</title>
        <authorList>
            <person name="Hunter E.S."/>
            <person name="Paight C.J."/>
            <person name="Lane C.E."/>
        </authorList>
    </citation>
    <scope>NUCLEOTIDE SEQUENCE [LARGE SCALE GENOMIC DNA]</scope>
    <source>
        <strain evidence="16">ESH_2018</strain>
    </source>
</reference>
<keyword evidence="6" id="KW-0479">Metal-binding</keyword>
<evidence type="ECO:0000256" key="4">
    <source>
        <dbReference type="ARBA" id="ARBA00010550"/>
    </source>
</evidence>
<protein>
    <submittedName>
        <fullName evidence="16">Membrane protein FtsH1</fullName>
    </submittedName>
</protein>
<dbReference type="CDD" id="cd19501">
    <property type="entry name" value="RecA-like_FtsH"/>
    <property type="match status" value="1"/>
</dbReference>
<evidence type="ECO:0000256" key="1">
    <source>
        <dbReference type="ARBA" id="ARBA00001947"/>
    </source>
</evidence>
<evidence type="ECO:0000313" key="17">
    <source>
        <dbReference type="Proteomes" id="UP000823046"/>
    </source>
</evidence>
<dbReference type="PROSITE" id="PS00674">
    <property type="entry name" value="AAA"/>
    <property type="match status" value="1"/>
</dbReference>
<dbReference type="InterPro" id="IPR037219">
    <property type="entry name" value="Peptidase_M41-like"/>
</dbReference>
<evidence type="ECO:0000256" key="14">
    <source>
        <dbReference type="SAM" id="Phobius"/>
    </source>
</evidence>
<evidence type="ECO:0000259" key="15">
    <source>
        <dbReference type="SMART" id="SM00382"/>
    </source>
</evidence>
<evidence type="ECO:0000313" key="16">
    <source>
        <dbReference type="EMBL" id="KAF8821178.1"/>
    </source>
</evidence>
<evidence type="ECO:0000256" key="3">
    <source>
        <dbReference type="ARBA" id="ARBA00010044"/>
    </source>
</evidence>
<comment type="caution">
    <text evidence="16">The sequence shown here is derived from an EMBL/GenBank/DDBJ whole genome shotgun (WGS) entry which is preliminary data.</text>
</comment>
<dbReference type="InterPro" id="IPR005936">
    <property type="entry name" value="FtsH"/>
</dbReference>
<evidence type="ECO:0000256" key="9">
    <source>
        <dbReference type="ARBA" id="ARBA00022833"/>
    </source>
</evidence>
<comment type="subcellular location">
    <subcellularLocation>
        <location evidence="2">Membrane</location>
    </subcellularLocation>
</comment>
<comment type="similarity">
    <text evidence="13">Belongs to the AAA ATPase family.</text>
</comment>
<evidence type="ECO:0000256" key="7">
    <source>
        <dbReference type="ARBA" id="ARBA00022741"/>
    </source>
</evidence>
<evidence type="ECO:0000256" key="5">
    <source>
        <dbReference type="ARBA" id="ARBA00022670"/>
    </source>
</evidence>
<keyword evidence="17" id="KW-1185">Reference proteome</keyword>
<dbReference type="SMART" id="SM00382">
    <property type="entry name" value="AAA"/>
    <property type="match status" value="1"/>
</dbReference>
<keyword evidence="8" id="KW-0378">Hydrolase</keyword>
<dbReference type="Pfam" id="PF00004">
    <property type="entry name" value="AAA"/>
    <property type="match status" value="1"/>
</dbReference>
<gene>
    <name evidence="16" type="ORF">IE077_000337</name>
</gene>
<dbReference type="EMBL" id="JADAQX010000219">
    <property type="protein sequence ID" value="KAF8821178.1"/>
    <property type="molecule type" value="Genomic_DNA"/>
</dbReference>
<dbReference type="InterPro" id="IPR003593">
    <property type="entry name" value="AAA+_ATPase"/>
</dbReference>
<keyword evidence="11" id="KW-0482">Metalloprotease</keyword>
<dbReference type="InterPro" id="IPR003959">
    <property type="entry name" value="ATPase_AAA_core"/>
</dbReference>
<dbReference type="Pfam" id="PF01434">
    <property type="entry name" value="Peptidase_M41"/>
    <property type="match status" value="1"/>
</dbReference>
<name>A0ABQ7JB43_9APIC</name>
<comment type="cofactor">
    <cofactor evidence="1">
        <name>Zn(2+)</name>
        <dbReference type="ChEBI" id="CHEBI:29105"/>
    </cofactor>
</comment>
<dbReference type="PANTHER" id="PTHR23076">
    <property type="entry name" value="METALLOPROTEASE M41 FTSH"/>
    <property type="match status" value="1"/>
</dbReference>
<sequence>MSSLNCLSRVNDVYSDTVLISHGSDSRITNETTPLIPPPLPNSEIRNRSYNHAANRSNTVSYFSTPRPYSCFTWTLAFIIGISCGVALWPLVVTMLTYRYVSTPHDLYHNSTGVGQSASRNANTANGFVHSTPVRFKDIAGMGEAKAELTEFVHFLQNPEPYVRLGARLPKGVLLVGPPGSGKTMLANAVATEAGLPYLFMSGSEFVEIYVGQGARRVRQLFQVARSISPCIIFIDELDAVGGRRHSGASSGSHREHDQTLNQLLVELDGFNSSSGVMVMAATNRIDSLDPALLRPGRFDRIVRVSLPDIAGRKAILRLYLSRIPFTQTDSVVHALAKMTAGFSGADLENLVNEAALLAAHTGKETITEVELSEARDKVSMGPQRRSLVIPEKQRILTAYHESGHALVAFYLQPETDPIHKISIVSRGSALGFVEQIPPEDRFGHARGQLEARLAVSMGGRAAEQLVFGKSRISNGASSDILVATAIAYKMVSEWGMSDKVGPLNYKVHYGSYSSDGRELSNKMSSVIEEEVRELVFAAQRKAETILRKHRSQLDLLAQLLLEKETISGEELDGILSLNSTQECLRNSMLRFFKGNPFINRKHDSTKPQKSTKNVTYDAENDLKQVQKGDINSTLPLDKQAIIDISLINQGTPIKQRYEDDKTSISTPFLRRYRFSFGLKRLWGLFSQFLQKR</sequence>
<dbReference type="Gene3D" id="1.20.58.760">
    <property type="entry name" value="Peptidase M41"/>
    <property type="match status" value="1"/>
</dbReference>
<keyword evidence="9" id="KW-0862">Zinc</keyword>